<proteinExistence type="predicted"/>
<name>M0N0K2_9EURY</name>
<dbReference type="EMBL" id="AOMF01000165">
    <property type="protein sequence ID" value="EMA51406.1"/>
    <property type="molecule type" value="Genomic_DNA"/>
</dbReference>
<evidence type="ECO:0000313" key="4">
    <source>
        <dbReference type="EMBL" id="EMA51406.1"/>
    </source>
</evidence>
<dbReference type="PANTHER" id="PTHR34236:SF1">
    <property type="entry name" value="DIMETHYL SULFOXIDE REDUCTASE TRANSCRIPTIONAL ACTIVATOR"/>
    <property type="match status" value="1"/>
</dbReference>
<protein>
    <submittedName>
        <fullName evidence="4">Bacterio-opsin activator HTH domain-containing protein</fullName>
    </submittedName>
</protein>
<dbReference type="PATRIC" id="fig|1227457.3.peg.2706"/>
<accession>M0N0K2</accession>
<evidence type="ECO:0000256" key="1">
    <source>
        <dbReference type="ARBA" id="ARBA00023015"/>
    </source>
</evidence>
<comment type="caution">
    <text evidence="4">The sequence shown here is derived from an EMBL/GenBank/DDBJ whole genome shotgun (WGS) entry which is preliminary data.</text>
</comment>
<evidence type="ECO:0000256" key="2">
    <source>
        <dbReference type="ARBA" id="ARBA00023163"/>
    </source>
</evidence>
<keyword evidence="2" id="KW-0804">Transcription</keyword>
<feature type="domain" description="HTH bat-type" evidence="3">
    <location>
        <begin position="32"/>
        <end position="83"/>
    </location>
</feature>
<keyword evidence="5" id="KW-1185">Reference proteome</keyword>
<gene>
    <name evidence="4" type="ORF">C451_14115</name>
</gene>
<keyword evidence="1" id="KW-0805">Transcription regulation</keyword>
<evidence type="ECO:0000313" key="5">
    <source>
        <dbReference type="Proteomes" id="UP000011680"/>
    </source>
</evidence>
<dbReference type="Pfam" id="PF04967">
    <property type="entry name" value="HTH_10"/>
    <property type="match status" value="1"/>
</dbReference>
<evidence type="ECO:0000259" key="3">
    <source>
        <dbReference type="Pfam" id="PF04967"/>
    </source>
</evidence>
<organism evidence="4 5">
    <name type="scientific">Halococcus thailandensis JCM 13552</name>
    <dbReference type="NCBI Taxonomy" id="1227457"/>
    <lineage>
        <taxon>Archaea</taxon>
        <taxon>Methanobacteriati</taxon>
        <taxon>Methanobacteriota</taxon>
        <taxon>Stenosarchaea group</taxon>
        <taxon>Halobacteria</taxon>
        <taxon>Halobacteriales</taxon>
        <taxon>Halococcaceae</taxon>
        <taxon>Halococcus</taxon>
    </lineage>
</organism>
<reference evidence="4 5" key="1">
    <citation type="journal article" date="2014" name="PLoS Genet.">
        <title>Phylogenetically driven sequencing of extremely halophilic archaea reveals strategies for static and dynamic osmo-response.</title>
        <authorList>
            <person name="Becker E.A."/>
            <person name="Seitzer P.M."/>
            <person name="Tritt A."/>
            <person name="Larsen D."/>
            <person name="Krusor M."/>
            <person name="Yao A.I."/>
            <person name="Wu D."/>
            <person name="Madern D."/>
            <person name="Eisen J.A."/>
            <person name="Darling A.E."/>
            <person name="Facciotti M.T."/>
        </authorList>
    </citation>
    <scope>NUCLEOTIDE SEQUENCE [LARGE SCALE GENOMIC DNA]</scope>
    <source>
        <strain evidence="4 5">JCM 13552</strain>
    </source>
</reference>
<dbReference type="AlphaFoldDB" id="M0N0K2"/>
<dbReference type="PANTHER" id="PTHR34236">
    <property type="entry name" value="DIMETHYL SULFOXIDE REDUCTASE TRANSCRIPTIONAL ACTIVATOR"/>
    <property type="match status" value="1"/>
</dbReference>
<dbReference type="STRING" id="1227457.C451_14115"/>
<dbReference type="InterPro" id="IPR007050">
    <property type="entry name" value="HTH_bacterioopsin"/>
</dbReference>
<sequence>MQFYLGTDLLDGPLNLQRLYHPDEPAVDTSGLTAAQRETLLTALEEGYFAIPRDITTEGLGDRLGISDQAVSERLRRAQTTVFTSLLVGGDVDADGVDDADI</sequence>
<dbReference type="eggNOG" id="arCOG02280">
    <property type="taxonomic scope" value="Archaea"/>
</dbReference>
<dbReference type="Proteomes" id="UP000011680">
    <property type="component" value="Unassembled WGS sequence"/>
</dbReference>
<dbReference type="RefSeq" id="WP_007741486.1">
    <property type="nucleotide sequence ID" value="NZ_AOMF01000165.1"/>
</dbReference>